<comment type="caution">
    <text evidence="1">The sequence shown here is derived from an EMBL/GenBank/DDBJ whole genome shotgun (WGS) entry which is preliminary data.</text>
</comment>
<reference evidence="1 2" key="1">
    <citation type="submission" date="2022-03" db="EMBL/GenBank/DDBJ databases">
        <title>Pseudonocardia alaer sp. nov., a novel actinomycete isolated from reed forest soil.</title>
        <authorList>
            <person name="Wang L."/>
        </authorList>
    </citation>
    <scope>NUCLEOTIDE SEQUENCE [LARGE SCALE GENOMIC DNA]</scope>
    <source>
        <strain evidence="1 2">Y-16303</strain>
    </source>
</reference>
<protein>
    <submittedName>
        <fullName evidence="1">Phosphate/phosphite/phosphonate ABC transporter substrate-binding protein</fullName>
    </submittedName>
</protein>
<accession>A0ABS9TR73</accession>
<dbReference type="Gene3D" id="3.40.190.10">
    <property type="entry name" value="Periplasmic binding protein-like II"/>
    <property type="match status" value="1"/>
</dbReference>
<dbReference type="PANTHER" id="PTHR35841">
    <property type="entry name" value="PHOSPHONATES-BINDING PERIPLASMIC PROTEIN"/>
    <property type="match status" value="1"/>
</dbReference>
<dbReference type="SUPFAM" id="SSF53850">
    <property type="entry name" value="Periplasmic binding protein-like II"/>
    <property type="match status" value="1"/>
</dbReference>
<organism evidence="1 2">
    <name type="scientific">Pseudonocardia alaniniphila</name>
    <dbReference type="NCBI Taxonomy" id="75291"/>
    <lineage>
        <taxon>Bacteria</taxon>
        <taxon>Bacillati</taxon>
        <taxon>Actinomycetota</taxon>
        <taxon>Actinomycetes</taxon>
        <taxon>Pseudonocardiales</taxon>
        <taxon>Pseudonocardiaceae</taxon>
        <taxon>Pseudonocardia</taxon>
    </lineage>
</organism>
<dbReference type="Proteomes" id="UP001299970">
    <property type="component" value="Unassembled WGS sequence"/>
</dbReference>
<sequence length="280" mass="30341">MTLIMGGVAYDPKVVTIWDGFRQWLRGQGLDFDYVLYSHYERQVEDLAEGRIHAAWNSPLAWLRSERLAAAKGRAVRSAVMRDTDQDLTSVVVVRADSPASSLADLAGRTVGVGAVDSPQSTLIPLSFLRHAGVADLRVRRFDVGVGLHGDHIGGERDAARALVAGEVDAACMIDGNHLLFGQEGTLPGGSTRILGQTDVYDHCTMAIVDTAPAAEADEFVRLLESMSYADPQVRPLLDLEGLRQWVPGRTSGFGQLARAVDETGFYDVTGTVTAREYDP</sequence>
<proteinExistence type="predicted"/>
<evidence type="ECO:0000313" key="1">
    <source>
        <dbReference type="EMBL" id="MCH6171016.1"/>
    </source>
</evidence>
<dbReference type="RefSeq" id="WP_241041823.1">
    <property type="nucleotide sequence ID" value="NZ_BAAAJF010000029.1"/>
</dbReference>
<dbReference type="PANTHER" id="PTHR35841:SF1">
    <property type="entry name" value="PHOSPHONATES-BINDING PERIPLASMIC PROTEIN"/>
    <property type="match status" value="1"/>
</dbReference>
<dbReference type="EMBL" id="JAKXMK010000038">
    <property type="protein sequence ID" value="MCH6171016.1"/>
    <property type="molecule type" value="Genomic_DNA"/>
</dbReference>
<evidence type="ECO:0000313" key="2">
    <source>
        <dbReference type="Proteomes" id="UP001299970"/>
    </source>
</evidence>
<keyword evidence="2" id="KW-1185">Reference proteome</keyword>
<gene>
    <name evidence="1" type="ORF">MMF94_35390</name>
</gene>
<dbReference type="Pfam" id="PF12974">
    <property type="entry name" value="Phosphonate-bd"/>
    <property type="match status" value="1"/>
</dbReference>
<name>A0ABS9TR73_9PSEU</name>